<sequence length="113" mass="12211">MDAAVQAYVDAIDPAFRPLFDRVHALILATHPDAAVVISYGMPTYRVGRSRLHVGVWRHGVSLYGWGQEAVAAFAGRHPGLRTSKGTIQLRPEDADAVSDDELCDVIRAALGS</sequence>
<dbReference type="Pfam" id="PF08818">
    <property type="entry name" value="DUF1801"/>
    <property type="match status" value="1"/>
</dbReference>
<evidence type="ECO:0000259" key="1">
    <source>
        <dbReference type="Pfam" id="PF08818"/>
    </source>
</evidence>
<dbReference type="Gene3D" id="3.90.1150.200">
    <property type="match status" value="1"/>
</dbReference>
<comment type="caution">
    <text evidence="2">The sequence shown here is derived from an EMBL/GenBank/DDBJ whole genome shotgun (WGS) entry which is preliminary data.</text>
</comment>
<protein>
    <recommendedName>
        <fullName evidence="1">YdhG-like domain-containing protein</fullName>
    </recommendedName>
</protein>
<dbReference type="InterPro" id="IPR014922">
    <property type="entry name" value="YdhG-like"/>
</dbReference>
<evidence type="ECO:0000313" key="2">
    <source>
        <dbReference type="EMBL" id="GAA0929374.1"/>
    </source>
</evidence>
<name>A0ABP4A2N1_9PSEU</name>
<reference evidence="3" key="1">
    <citation type="journal article" date="2019" name="Int. J. Syst. Evol. Microbiol.">
        <title>The Global Catalogue of Microorganisms (GCM) 10K type strain sequencing project: providing services to taxonomists for standard genome sequencing and annotation.</title>
        <authorList>
            <consortium name="The Broad Institute Genomics Platform"/>
            <consortium name="The Broad Institute Genome Sequencing Center for Infectious Disease"/>
            <person name="Wu L."/>
            <person name="Ma J."/>
        </authorList>
    </citation>
    <scope>NUCLEOTIDE SEQUENCE [LARGE SCALE GENOMIC DNA]</scope>
    <source>
        <strain evidence="3">JCM 11117</strain>
    </source>
</reference>
<gene>
    <name evidence="2" type="ORF">GCM10009559_16100</name>
</gene>
<feature type="domain" description="YdhG-like" evidence="1">
    <location>
        <begin position="17"/>
        <end position="110"/>
    </location>
</feature>
<dbReference type="SUPFAM" id="SSF159888">
    <property type="entry name" value="YdhG-like"/>
    <property type="match status" value="1"/>
</dbReference>
<organism evidence="2 3">
    <name type="scientific">Pseudonocardia zijingensis</name>
    <dbReference type="NCBI Taxonomy" id="153376"/>
    <lineage>
        <taxon>Bacteria</taxon>
        <taxon>Bacillati</taxon>
        <taxon>Actinomycetota</taxon>
        <taxon>Actinomycetes</taxon>
        <taxon>Pseudonocardiales</taxon>
        <taxon>Pseudonocardiaceae</taxon>
        <taxon>Pseudonocardia</taxon>
    </lineage>
</organism>
<proteinExistence type="predicted"/>
<accession>A0ABP4A2N1</accession>
<dbReference type="RefSeq" id="WP_343940586.1">
    <property type="nucleotide sequence ID" value="NZ_BAAAHP010000046.1"/>
</dbReference>
<dbReference type="EMBL" id="BAAAHP010000046">
    <property type="protein sequence ID" value="GAA0929374.1"/>
    <property type="molecule type" value="Genomic_DNA"/>
</dbReference>
<keyword evidence="3" id="KW-1185">Reference proteome</keyword>
<evidence type="ECO:0000313" key="3">
    <source>
        <dbReference type="Proteomes" id="UP001499967"/>
    </source>
</evidence>
<dbReference type="Proteomes" id="UP001499967">
    <property type="component" value="Unassembled WGS sequence"/>
</dbReference>